<evidence type="ECO:0000313" key="6">
    <source>
        <dbReference type="Proteomes" id="UP000000657"/>
    </source>
</evidence>
<dbReference type="AlphaFoldDB" id="Q0REU3"/>
<keyword evidence="1" id="KW-0813">Transport</keyword>
<name>Q0REU3_FRAAA</name>
<dbReference type="Gene3D" id="3.40.50.300">
    <property type="entry name" value="P-loop containing nucleotide triphosphate hydrolases"/>
    <property type="match status" value="1"/>
</dbReference>
<reference evidence="5 6" key="1">
    <citation type="journal article" date="2007" name="Genome Res.">
        <title>Genome characteristics of facultatively symbiotic Frankia sp. strains reflect host range and host plant biogeography.</title>
        <authorList>
            <person name="Normand P."/>
            <person name="Lapierre P."/>
            <person name="Tisa L.S."/>
            <person name="Gogarten J.P."/>
            <person name="Alloisio N."/>
            <person name="Bagnarol E."/>
            <person name="Bassi C.A."/>
            <person name="Berry A.M."/>
            <person name="Bickhart D.M."/>
            <person name="Choisne N."/>
            <person name="Couloux A."/>
            <person name="Cournoyer B."/>
            <person name="Cruveiller S."/>
            <person name="Daubin V."/>
            <person name="Demange N."/>
            <person name="Francino M.P."/>
            <person name="Goltsman E."/>
            <person name="Huang Y."/>
            <person name="Kopp O.R."/>
            <person name="Labarre L."/>
            <person name="Lapidus A."/>
            <person name="Lavire C."/>
            <person name="Marechal J."/>
            <person name="Martinez M."/>
            <person name="Mastronunzio J.E."/>
            <person name="Mullin B.C."/>
            <person name="Niemann J."/>
            <person name="Pujic P."/>
            <person name="Rawnsley T."/>
            <person name="Rouy Z."/>
            <person name="Schenowitz C."/>
            <person name="Sellstedt A."/>
            <person name="Tavares F."/>
            <person name="Tomkins J.P."/>
            <person name="Vallenet D."/>
            <person name="Valverde C."/>
            <person name="Wall L.G."/>
            <person name="Wang Y."/>
            <person name="Medigue C."/>
            <person name="Benson D.R."/>
        </authorList>
    </citation>
    <scope>NUCLEOTIDE SEQUENCE [LARGE SCALE GENOMIC DNA]</scope>
    <source>
        <strain evidence="6">DSM 45986 / CECT 9034 / ACN14a</strain>
    </source>
</reference>
<dbReference type="GO" id="GO:0022857">
    <property type="term" value="F:transmembrane transporter activity"/>
    <property type="evidence" value="ECO:0007669"/>
    <property type="project" value="TreeGrafter"/>
</dbReference>
<organism evidence="5 6">
    <name type="scientific">Frankia alni (strain DSM 45986 / CECT 9034 / ACN14a)</name>
    <dbReference type="NCBI Taxonomy" id="326424"/>
    <lineage>
        <taxon>Bacteria</taxon>
        <taxon>Bacillati</taxon>
        <taxon>Actinomycetota</taxon>
        <taxon>Actinomycetes</taxon>
        <taxon>Frankiales</taxon>
        <taxon>Frankiaceae</taxon>
        <taxon>Frankia</taxon>
    </lineage>
</organism>
<dbReference type="HOGENOM" id="CLU_000604_1_22_11"/>
<dbReference type="EMBL" id="CT573213">
    <property type="protein sequence ID" value="CAJ64012.1"/>
    <property type="molecule type" value="Genomic_DNA"/>
</dbReference>
<dbReference type="PANTHER" id="PTHR24220">
    <property type="entry name" value="IMPORT ATP-BINDING PROTEIN"/>
    <property type="match status" value="1"/>
</dbReference>
<dbReference type="InterPro" id="IPR017871">
    <property type="entry name" value="ABC_transporter-like_CS"/>
</dbReference>
<dbReference type="Proteomes" id="UP000000657">
    <property type="component" value="Chromosome"/>
</dbReference>
<keyword evidence="2" id="KW-0547">Nucleotide-binding</keyword>
<evidence type="ECO:0000256" key="1">
    <source>
        <dbReference type="ARBA" id="ARBA00022448"/>
    </source>
</evidence>
<keyword evidence="5" id="KW-0378">Hydrolase</keyword>
<dbReference type="GO" id="GO:0005886">
    <property type="term" value="C:plasma membrane"/>
    <property type="evidence" value="ECO:0007669"/>
    <property type="project" value="TreeGrafter"/>
</dbReference>
<dbReference type="CDD" id="cd03255">
    <property type="entry name" value="ABC_MJ0796_LolCDE_FtsE"/>
    <property type="match status" value="1"/>
</dbReference>
<dbReference type="eggNOG" id="COG1136">
    <property type="taxonomic scope" value="Bacteria"/>
</dbReference>
<dbReference type="GO" id="GO:0016887">
    <property type="term" value="F:ATP hydrolysis activity"/>
    <property type="evidence" value="ECO:0007669"/>
    <property type="project" value="InterPro"/>
</dbReference>
<evidence type="ECO:0000313" key="5">
    <source>
        <dbReference type="EMBL" id="CAJ64012.1"/>
    </source>
</evidence>
<dbReference type="STRING" id="326424.FRAAL5379"/>
<protein>
    <submittedName>
        <fullName evidence="5">ABC transporter ATP-binding protein</fullName>
        <ecNumber evidence="5">3.6.3.25</ecNumber>
    </submittedName>
</protein>
<dbReference type="FunFam" id="3.40.50.300:FF:000032">
    <property type="entry name" value="Export ABC transporter ATP-binding protein"/>
    <property type="match status" value="1"/>
</dbReference>
<dbReference type="PANTHER" id="PTHR24220:SF685">
    <property type="entry name" value="ABC TRANSPORTER RELATED"/>
    <property type="match status" value="1"/>
</dbReference>
<dbReference type="EC" id="3.6.3.25" evidence="5"/>
<evidence type="ECO:0000256" key="2">
    <source>
        <dbReference type="ARBA" id="ARBA00022741"/>
    </source>
</evidence>
<dbReference type="KEGG" id="fal:FRAAL5379"/>
<dbReference type="InterPro" id="IPR003593">
    <property type="entry name" value="AAA+_ATPase"/>
</dbReference>
<dbReference type="PROSITE" id="PS00211">
    <property type="entry name" value="ABC_TRANSPORTER_1"/>
    <property type="match status" value="1"/>
</dbReference>
<sequence>MGRKMWVMHGDVDVVGLEQVVKSYGGGLAGVTALRGVSVGFRRGAFTAVMGPSGSGKSTLLHCAAGLDRPTSGSVWLAGRDLARMPEPELTELRRREMGFVFQAFNLVESLTALENITLPFRLSGTRADRAWVREVVARTGLQERVRHRPAALSGGQQQRVAIARALVTRPEIVFADEPTGALDIESGRGVLRLLREAVDDYGQSVVMVTHDAGAAEYADEVVFLADGRVVDTVPHPSAAAVARRLLGLGG</sequence>
<evidence type="ECO:0000259" key="4">
    <source>
        <dbReference type="PROSITE" id="PS50893"/>
    </source>
</evidence>
<dbReference type="GO" id="GO:0005524">
    <property type="term" value="F:ATP binding"/>
    <property type="evidence" value="ECO:0007669"/>
    <property type="project" value="UniProtKB-KW"/>
</dbReference>
<keyword evidence="6" id="KW-1185">Reference proteome</keyword>
<dbReference type="Pfam" id="PF00005">
    <property type="entry name" value="ABC_tran"/>
    <property type="match status" value="1"/>
</dbReference>
<dbReference type="PROSITE" id="PS50893">
    <property type="entry name" value="ABC_TRANSPORTER_2"/>
    <property type="match status" value="1"/>
</dbReference>
<dbReference type="SUPFAM" id="SSF52540">
    <property type="entry name" value="P-loop containing nucleoside triphosphate hydrolases"/>
    <property type="match status" value="1"/>
</dbReference>
<evidence type="ECO:0000256" key="3">
    <source>
        <dbReference type="ARBA" id="ARBA00022840"/>
    </source>
</evidence>
<accession>Q0REU3</accession>
<dbReference type="InterPro" id="IPR003439">
    <property type="entry name" value="ABC_transporter-like_ATP-bd"/>
</dbReference>
<dbReference type="InterPro" id="IPR015854">
    <property type="entry name" value="ABC_transpr_LolD-like"/>
</dbReference>
<feature type="domain" description="ABC transporter" evidence="4">
    <location>
        <begin position="15"/>
        <end position="246"/>
    </location>
</feature>
<dbReference type="GO" id="GO:0098796">
    <property type="term" value="C:membrane protein complex"/>
    <property type="evidence" value="ECO:0007669"/>
    <property type="project" value="UniProtKB-ARBA"/>
</dbReference>
<gene>
    <name evidence="5" type="ordered locus">FRAAL5379</name>
</gene>
<dbReference type="InterPro" id="IPR017911">
    <property type="entry name" value="MacB-like_ATP-bd"/>
</dbReference>
<dbReference type="SMART" id="SM00382">
    <property type="entry name" value="AAA"/>
    <property type="match status" value="1"/>
</dbReference>
<proteinExistence type="predicted"/>
<keyword evidence="3 5" id="KW-0067">ATP-binding</keyword>
<dbReference type="InterPro" id="IPR027417">
    <property type="entry name" value="P-loop_NTPase"/>
</dbReference>